<evidence type="ECO:0008006" key="6">
    <source>
        <dbReference type="Google" id="ProtNLM"/>
    </source>
</evidence>
<dbReference type="OMA" id="FRIIGQV"/>
<dbReference type="GO" id="GO:0000722">
    <property type="term" value="P:telomere maintenance via recombination"/>
    <property type="evidence" value="ECO:0007669"/>
    <property type="project" value="EnsemblFungi"/>
</dbReference>
<dbReference type="eggNOG" id="ENOG502S18S">
    <property type="taxonomic scope" value="Eukaryota"/>
</dbReference>
<evidence type="ECO:0000256" key="1">
    <source>
        <dbReference type="ARBA" id="ARBA00004123"/>
    </source>
</evidence>
<dbReference type="GO" id="GO:0006260">
    <property type="term" value="P:DNA replication"/>
    <property type="evidence" value="ECO:0007669"/>
    <property type="project" value="EnsemblFungi"/>
</dbReference>
<reference evidence="4 5" key="1">
    <citation type="journal article" date="2011" name="Proc. Natl. Acad. Sci. U.S.A.">
        <title>Evolutionary erosion of yeast sex chromosomes by mating-type switching accidents.</title>
        <authorList>
            <person name="Gordon J.L."/>
            <person name="Armisen D."/>
            <person name="Proux-Wera E."/>
            <person name="Oheigeartaigh S.S."/>
            <person name="Byrne K.P."/>
            <person name="Wolfe K.H."/>
        </authorList>
    </citation>
    <scope>NUCLEOTIDE SEQUENCE [LARGE SCALE GENOMIC DNA]</scope>
    <source>
        <strain evidence="5">ATCC 34711 / CBS 6284 / DSM 70876 / NBRC 10599 / NRRL Y-10934 / UCD 77-7</strain>
    </source>
</reference>
<dbReference type="InterPro" id="IPR013970">
    <property type="entry name" value="Rfa2"/>
</dbReference>
<accession>I2H1W5</accession>
<dbReference type="GO" id="GO:0045184">
    <property type="term" value="P:establishment of protein localization"/>
    <property type="evidence" value="ECO:0007669"/>
    <property type="project" value="EnsemblFungi"/>
</dbReference>
<comment type="subcellular location">
    <subcellularLocation>
        <location evidence="1">Nucleus</location>
    </subcellularLocation>
</comment>
<dbReference type="GO" id="GO:0000724">
    <property type="term" value="P:double-strand break repair via homologous recombination"/>
    <property type="evidence" value="ECO:0007669"/>
    <property type="project" value="EnsemblFungi"/>
</dbReference>
<dbReference type="GeneID" id="14495347"/>
<dbReference type="FunCoup" id="I2H1W5">
    <property type="interactions" value="168"/>
</dbReference>
<evidence type="ECO:0000256" key="3">
    <source>
        <dbReference type="ARBA" id="ARBA00023242"/>
    </source>
</evidence>
<gene>
    <name evidence="4" type="primary">TBLA0C05690</name>
    <name evidence="4" type="ORF">TBLA_0C05690</name>
</gene>
<dbReference type="Pfam" id="PF08661">
    <property type="entry name" value="Rep_fac-A_3"/>
    <property type="match status" value="1"/>
</dbReference>
<dbReference type="AlphaFoldDB" id="I2H1W5"/>
<dbReference type="OrthoDB" id="4040097at2759"/>
<comment type="similarity">
    <text evidence="2">Belongs to the replication factor A protein 3 family.</text>
</comment>
<dbReference type="GO" id="GO:0043565">
    <property type="term" value="F:sequence-specific DNA binding"/>
    <property type="evidence" value="ECO:0007669"/>
    <property type="project" value="EnsemblFungi"/>
</dbReference>
<dbReference type="GO" id="GO:0007004">
    <property type="term" value="P:telomere maintenance via telomerase"/>
    <property type="evidence" value="ECO:0007669"/>
    <property type="project" value="EnsemblFungi"/>
</dbReference>
<evidence type="ECO:0000256" key="2">
    <source>
        <dbReference type="ARBA" id="ARBA00009761"/>
    </source>
</evidence>
<dbReference type="EMBL" id="HE806318">
    <property type="protein sequence ID" value="CCH60367.1"/>
    <property type="molecule type" value="Genomic_DNA"/>
</dbReference>
<dbReference type="GO" id="GO:0016567">
    <property type="term" value="P:protein ubiquitination"/>
    <property type="evidence" value="ECO:0007669"/>
    <property type="project" value="EnsemblFungi"/>
</dbReference>
<dbReference type="GO" id="GO:0007131">
    <property type="term" value="P:reciprocal meiotic recombination"/>
    <property type="evidence" value="ECO:0007669"/>
    <property type="project" value="EnsemblFungi"/>
</dbReference>
<protein>
    <recommendedName>
        <fullName evidence="6">Replication factor A protein 3</fullName>
    </recommendedName>
</protein>
<keyword evidence="5" id="KW-1185">Reference proteome</keyword>
<sequence length="119" mass="13321">MASETPRIPATQINNQPSVFRIIGKIKSQPNESTLILESPVGELNAIEMITINNVRITTMNQKFQIGKWYEFVCRSSDNGDSGFLVLDALECVLKENEDISVEGIVALQNLYGKFPEIF</sequence>
<dbReference type="KEGG" id="tbl:TBLA_0C05690"/>
<dbReference type="STRING" id="1071380.I2H1W5"/>
<dbReference type="RefSeq" id="XP_004179886.1">
    <property type="nucleotide sequence ID" value="XM_004179838.1"/>
</dbReference>
<dbReference type="GO" id="GO:0003690">
    <property type="term" value="F:double-stranded DNA binding"/>
    <property type="evidence" value="ECO:0007669"/>
    <property type="project" value="EnsemblFungi"/>
</dbReference>
<dbReference type="Proteomes" id="UP000002866">
    <property type="component" value="Chromosome 3"/>
</dbReference>
<dbReference type="GO" id="GO:0006289">
    <property type="term" value="P:nucleotide-excision repair"/>
    <property type="evidence" value="ECO:0007669"/>
    <property type="project" value="EnsemblFungi"/>
</dbReference>
<name>I2H1W5_HENB6</name>
<organism evidence="4 5">
    <name type="scientific">Henningerozyma blattae (strain ATCC 34711 / CBS 6284 / DSM 70876 / NBRC 10599 / NRRL Y-10934 / UCD 77-7)</name>
    <name type="common">Yeast</name>
    <name type="synonym">Tetrapisispora blattae</name>
    <dbReference type="NCBI Taxonomy" id="1071380"/>
    <lineage>
        <taxon>Eukaryota</taxon>
        <taxon>Fungi</taxon>
        <taxon>Dikarya</taxon>
        <taxon>Ascomycota</taxon>
        <taxon>Saccharomycotina</taxon>
        <taxon>Saccharomycetes</taxon>
        <taxon>Saccharomycetales</taxon>
        <taxon>Saccharomycetaceae</taxon>
        <taxon>Henningerozyma</taxon>
    </lineage>
</organism>
<proteinExistence type="inferred from homology"/>
<evidence type="ECO:0000313" key="4">
    <source>
        <dbReference type="EMBL" id="CCH60367.1"/>
    </source>
</evidence>
<dbReference type="GO" id="GO:0000794">
    <property type="term" value="C:condensed nuclear chromosome"/>
    <property type="evidence" value="ECO:0007669"/>
    <property type="project" value="EnsemblFungi"/>
</dbReference>
<dbReference type="HOGENOM" id="CLU_2098758_0_0_1"/>
<keyword evidence="3" id="KW-0539">Nucleus</keyword>
<dbReference type="GO" id="GO:0006265">
    <property type="term" value="P:DNA topological change"/>
    <property type="evidence" value="ECO:0007669"/>
    <property type="project" value="EnsemblFungi"/>
</dbReference>
<dbReference type="InParanoid" id="I2H1W5"/>
<dbReference type="GO" id="GO:0030491">
    <property type="term" value="P:heteroduplex formation"/>
    <property type="evidence" value="ECO:0007669"/>
    <property type="project" value="EnsemblFungi"/>
</dbReference>
<dbReference type="GO" id="GO:0005662">
    <property type="term" value="C:DNA replication factor A complex"/>
    <property type="evidence" value="ECO:0007669"/>
    <property type="project" value="EnsemblFungi"/>
</dbReference>
<evidence type="ECO:0000313" key="5">
    <source>
        <dbReference type="Proteomes" id="UP000002866"/>
    </source>
</evidence>
<dbReference type="GO" id="GO:0000781">
    <property type="term" value="C:chromosome, telomeric region"/>
    <property type="evidence" value="ECO:0007669"/>
    <property type="project" value="EnsemblFungi"/>
</dbReference>